<dbReference type="InterPro" id="IPR015500">
    <property type="entry name" value="Peptidase_S8_subtilisin-rel"/>
</dbReference>
<dbReference type="PANTHER" id="PTHR43806">
    <property type="entry name" value="PEPTIDASE S8"/>
    <property type="match status" value="1"/>
</dbReference>
<protein>
    <submittedName>
        <fullName evidence="10">Peptidase S8</fullName>
    </submittedName>
</protein>
<evidence type="ECO:0000256" key="7">
    <source>
        <dbReference type="RuleBase" id="RU003355"/>
    </source>
</evidence>
<evidence type="ECO:0000313" key="10">
    <source>
        <dbReference type="EMBL" id="NFF89546.1"/>
    </source>
</evidence>
<feature type="domain" description="Peptidase S8/S53" evidence="8">
    <location>
        <begin position="440"/>
        <end position="545"/>
    </location>
</feature>
<name>A0A0L9Y6Y5_CLOBO</name>
<dbReference type="OrthoDB" id="2744137at2"/>
<feature type="domain" description="Csp protease B prodomain" evidence="9">
    <location>
        <begin position="15"/>
        <end position="104"/>
    </location>
</feature>
<evidence type="ECO:0000256" key="4">
    <source>
        <dbReference type="ARBA" id="ARBA00022825"/>
    </source>
</evidence>
<evidence type="ECO:0000256" key="1">
    <source>
        <dbReference type="ARBA" id="ARBA00011073"/>
    </source>
</evidence>
<keyword evidence="4 6" id="KW-0720">Serine protease</keyword>
<evidence type="ECO:0000313" key="13">
    <source>
        <dbReference type="Proteomes" id="UP000476820"/>
    </source>
</evidence>
<dbReference type="InterPro" id="IPR034045">
    <property type="entry name" value="Pep_S8_CspA-like"/>
</dbReference>
<evidence type="ECO:0000313" key="12">
    <source>
        <dbReference type="Proteomes" id="UP000473681"/>
    </source>
</evidence>
<gene>
    <name evidence="10" type="ORF">FC774_17110</name>
    <name evidence="11" type="ORF">FDB51_17255</name>
</gene>
<dbReference type="InterPro" id="IPR022398">
    <property type="entry name" value="Peptidase_S8_His-AS"/>
</dbReference>
<dbReference type="PROSITE" id="PS00138">
    <property type="entry name" value="SUBTILASE_SER"/>
    <property type="match status" value="1"/>
</dbReference>
<dbReference type="EMBL" id="SWOV01000081">
    <property type="protein sequence ID" value="NFF89546.1"/>
    <property type="molecule type" value="Genomic_DNA"/>
</dbReference>
<comment type="similarity">
    <text evidence="1 6 7">Belongs to the peptidase S8 family.</text>
</comment>
<feature type="domain" description="Peptidase S8/S53" evidence="8">
    <location>
        <begin position="1046"/>
        <end position="1133"/>
    </location>
</feature>
<organism evidence="10 13">
    <name type="scientific">Clostridium botulinum</name>
    <dbReference type="NCBI Taxonomy" id="1491"/>
    <lineage>
        <taxon>Bacteria</taxon>
        <taxon>Bacillati</taxon>
        <taxon>Bacillota</taxon>
        <taxon>Clostridia</taxon>
        <taxon>Eubacteriales</taxon>
        <taxon>Clostridiaceae</taxon>
        <taxon>Clostridium</taxon>
    </lineage>
</organism>
<feature type="active site" description="Charge relay system" evidence="5 6">
    <location>
        <position position="197"/>
    </location>
</feature>
<feature type="active site" description="Charge relay system" evidence="5 6">
    <location>
        <position position="139"/>
    </location>
</feature>
<dbReference type="Gene3D" id="3.30.70.2980">
    <property type="match status" value="1"/>
</dbReference>
<feature type="active site" description="Charge relay system" evidence="5 6">
    <location>
        <position position="506"/>
    </location>
</feature>
<evidence type="ECO:0000259" key="9">
    <source>
        <dbReference type="Pfam" id="PF18425"/>
    </source>
</evidence>
<dbReference type="PRINTS" id="PR00723">
    <property type="entry name" value="SUBTILISIN"/>
</dbReference>
<dbReference type="GO" id="GO:0006508">
    <property type="term" value="P:proteolysis"/>
    <property type="evidence" value="ECO:0007669"/>
    <property type="project" value="UniProtKB-KW"/>
</dbReference>
<dbReference type="RefSeq" id="WP_049757287.1">
    <property type="nucleotide sequence ID" value="NZ_CP010520.1"/>
</dbReference>
<dbReference type="AlphaFoldDB" id="A0A0L9Y6Y5"/>
<evidence type="ECO:0000259" key="8">
    <source>
        <dbReference type="Pfam" id="PF00082"/>
    </source>
</evidence>
<dbReference type="PANTHER" id="PTHR43806:SF11">
    <property type="entry name" value="CEREVISIN-RELATED"/>
    <property type="match status" value="1"/>
</dbReference>
<dbReference type="InterPro" id="IPR036852">
    <property type="entry name" value="Peptidase_S8/S53_dom_sf"/>
</dbReference>
<feature type="domain" description="Peptidase S8/S53" evidence="8">
    <location>
        <begin position="710"/>
        <end position="826"/>
    </location>
</feature>
<dbReference type="InterPro" id="IPR000209">
    <property type="entry name" value="Peptidase_S8/S53_dom"/>
</dbReference>
<accession>A0A0L9Y6Y5</accession>
<dbReference type="CDD" id="cd07478">
    <property type="entry name" value="Peptidases_S8_CspA-like"/>
    <property type="match status" value="2"/>
</dbReference>
<proteinExistence type="inferred from homology"/>
<dbReference type="PROSITE" id="PS00136">
    <property type="entry name" value="SUBTILASE_ASP"/>
    <property type="match status" value="2"/>
</dbReference>
<keyword evidence="2 6" id="KW-0645">Protease</keyword>
<dbReference type="EMBL" id="SWVK01000033">
    <property type="protein sequence ID" value="NFN36816.1"/>
    <property type="molecule type" value="Genomic_DNA"/>
</dbReference>
<evidence type="ECO:0000313" key="11">
    <source>
        <dbReference type="EMBL" id="NFN36816.1"/>
    </source>
</evidence>
<dbReference type="GO" id="GO:0004252">
    <property type="term" value="F:serine-type endopeptidase activity"/>
    <property type="evidence" value="ECO:0007669"/>
    <property type="project" value="UniProtKB-UniRule"/>
</dbReference>
<dbReference type="Gene3D" id="3.40.50.200">
    <property type="entry name" value="Peptidase S8/S53 domain"/>
    <property type="match status" value="2"/>
</dbReference>
<dbReference type="InterPro" id="IPR041365">
    <property type="entry name" value="CspB_prodomain"/>
</dbReference>
<dbReference type="PROSITE" id="PS00137">
    <property type="entry name" value="SUBTILASE_HIS"/>
    <property type="match status" value="1"/>
</dbReference>
<dbReference type="SUPFAM" id="SSF52743">
    <property type="entry name" value="Subtilisin-like"/>
    <property type="match status" value="2"/>
</dbReference>
<sequence length="1219" mass="133479">MIKIETTESNNISSKLDAAIGLLTNVPQDILNRINKKFFNGEETNKIEVTILYRDTPQKLTELAKELEGEFQDLGFNFGIMNLPLKSLPKLATSNSIQYIELPKNLYEADSEGNRATCVPQAVSTYNLSGKGVLVGFIDSGIAYTHPAFMDSDGNTRIEYIYDLSLGRKVYDKETINKAIKSNDPYSIVPVLDNTGHGTHVAGIACAGGKINSVYKGAAPEASIAMVKAARGSWILSSQIMQGIKFLIDKSKEINMPLVINMSLSTNNGAHNGSSLLEQYISTVSNLERATIVIAAGNEGDAAHHTGGELDQTQTKAFNVASDESTVVINLYKSILPDVSLNIISPTGQSSGNINIQEGYFHGGIGRDRYDIYVSGPKPFELNSEIQIIISSISSEYLIEGVWKLQITTLNNYKGSFSIWLPISEGLNPKTKFLEPINYNTLGIPATVDNIIAVGSYNSLTNTLSSFSGRGPQIQSNIIRPDLVAPGVGILGPIPNGGYDSKTGTSMAAPQVAGICALIMQFGIVNGNDPYLFGQRLKYYLVRGANRARTDIEYPNPLWGYGTACAYDSLYDIENTLNQILARNYRLRDIGGEVFQEKSTPLEKVGIRNLEEELRKKNINSDDLISIIVGYTNKDELNKINDVPNASAIAISDAYAIAIFPLNELNLIEPYIYDIVKILIPPLYTLTALSPIQASGAPLFTNNPYLKLDGTGVLVGIVDTGIDYLNEEFMLEDDTTRIISIWDQTIGRNDVLGIKFGTEYTEEQINQAINLNKQGGDPYSIVPSKDEVGHGTMTAGIIGGRGRNPDLLGAAPNCKFAIAKLAQLSKSVLEYSGVDPNKTEVYGSAEIMLATRYLANIALRENMPLILYVPVGTNTGGHDGTNEVEGSLDTFGRRPGVVPVVGTGNQGDTQTHIEGKIEQAGDFKTIEVKIGKNQKDLNFSIYCSKPDRVSVSITSPSGEMLNRVDTKLNFIKDYKFVYEGTIVDLYYSIPDQLTGDELITLKFRNIKDGTWQIRLYGDKIIDGRYWSWLPQRQLLDPDTRFFNPVETTTLVIPATTSGAVVSAYYNQGFNTTVSGSGRGYTRDGRIKPDVAAGGVNAIVTKPGGGTTVATGSSVASSVLAGCCALILQWAIIEKNDVEISTKKLISYIIAGTKMRKGDVYPNMEWGYGMLDMQGIFNSLRKYKNKSEKYIKYDEIDQYINSEKNNEFYVDNLFIRLPNK</sequence>
<dbReference type="Gene3D" id="2.60.120.1290">
    <property type="match status" value="2"/>
</dbReference>
<reference evidence="12 13" key="1">
    <citation type="submission" date="2019-04" db="EMBL/GenBank/DDBJ databases">
        <title>Genome sequencing of Clostridium botulinum Groups I-IV and Clostridium butyricum.</title>
        <authorList>
            <person name="Brunt J."/>
            <person name="Van Vliet A.H.M."/>
            <person name="Stringer S.C."/>
            <person name="Carter A.T."/>
            <person name="Peck M.W."/>
        </authorList>
    </citation>
    <scope>NUCLEOTIDE SEQUENCE [LARGE SCALE GENOMIC DNA]</scope>
    <source>
        <strain evidence="10 13">1605</strain>
        <strain evidence="11 12">CB-K-33E</strain>
    </source>
</reference>
<dbReference type="InterPro" id="IPR023827">
    <property type="entry name" value="Peptidase_S8_Asp-AS"/>
</dbReference>
<evidence type="ECO:0000256" key="6">
    <source>
        <dbReference type="PROSITE-ProRule" id="PRU01240"/>
    </source>
</evidence>
<dbReference type="Proteomes" id="UP000476820">
    <property type="component" value="Unassembled WGS sequence"/>
</dbReference>
<keyword evidence="3 6" id="KW-0378">Hydrolase</keyword>
<evidence type="ECO:0000256" key="2">
    <source>
        <dbReference type="ARBA" id="ARBA00022670"/>
    </source>
</evidence>
<dbReference type="Proteomes" id="UP000473681">
    <property type="component" value="Unassembled WGS sequence"/>
</dbReference>
<dbReference type="InterPro" id="IPR023828">
    <property type="entry name" value="Peptidase_S8_Ser-AS"/>
</dbReference>
<comment type="caution">
    <text evidence="10">The sequence shown here is derived from an EMBL/GenBank/DDBJ whole genome shotgun (WGS) entry which is preliminary data.</text>
</comment>
<dbReference type="PROSITE" id="PS51892">
    <property type="entry name" value="SUBTILASE"/>
    <property type="match status" value="1"/>
</dbReference>
<dbReference type="Pfam" id="PF00082">
    <property type="entry name" value="Peptidase_S8"/>
    <property type="match status" value="4"/>
</dbReference>
<dbReference type="Pfam" id="PF18425">
    <property type="entry name" value="CspB_prodomain"/>
    <property type="match status" value="1"/>
</dbReference>
<evidence type="ECO:0000256" key="5">
    <source>
        <dbReference type="PIRSR" id="PIRSR615500-1"/>
    </source>
</evidence>
<evidence type="ECO:0000256" key="3">
    <source>
        <dbReference type="ARBA" id="ARBA00022801"/>
    </source>
</evidence>
<feature type="domain" description="Peptidase S8/S53" evidence="8">
    <location>
        <begin position="130"/>
        <end position="306"/>
    </location>
</feature>
<dbReference type="InterPro" id="IPR050131">
    <property type="entry name" value="Peptidase_S8_subtilisin-like"/>
</dbReference>